<dbReference type="PANTHER" id="PTHR19441">
    <property type="entry name" value="WHEY ACDIC PROTEIN WAP"/>
    <property type="match status" value="1"/>
</dbReference>
<evidence type="ECO:0000313" key="4">
    <source>
        <dbReference type="Proteomes" id="UP001295444"/>
    </source>
</evidence>
<dbReference type="PANTHER" id="PTHR19441:SF95">
    <property type="entry name" value="PERLWAPIN ISOFORM X1"/>
    <property type="match status" value="1"/>
</dbReference>
<reference evidence="3" key="1">
    <citation type="submission" date="2022-03" db="EMBL/GenBank/DDBJ databases">
        <authorList>
            <person name="Alioto T."/>
            <person name="Alioto T."/>
            <person name="Gomez Garrido J."/>
        </authorList>
    </citation>
    <scope>NUCLEOTIDE SEQUENCE</scope>
</reference>
<dbReference type="SMART" id="SM00217">
    <property type="entry name" value="WAP"/>
    <property type="match status" value="5"/>
</dbReference>
<feature type="domain" description="WAP" evidence="2">
    <location>
        <begin position="209"/>
        <end position="257"/>
    </location>
</feature>
<feature type="domain" description="WAP" evidence="2">
    <location>
        <begin position="23"/>
        <end position="70"/>
    </location>
</feature>
<dbReference type="InterPro" id="IPR008197">
    <property type="entry name" value="WAP_dom"/>
</dbReference>
<feature type="chain" id="PRO_5042248443" evidence="1">
    <location>
        <begin position="24"/>
        <end position="465"/>
    </location>
</feature>
<dbReference type="InterPro" id="IPR036645">
    <property type="entry name" value="Elafin-like_sf"/>
</dbReference>
<protein>
    <submittedName>
        <fullName evidence="3">Whey acidic</fullName>
    </submittedName>
</protein>
<evidence type="ECO:0000259" key="2">
    <source>
        <dbReference type="PROSITE" id="PS51390"/>
    </source>
</evidence>
<dbReference type="SUPFAM" id="SSF57256">
    <property type="entry name" value="Elafin-like"/>
    <property type="match status" value="5"/>
</dbReference>
<dbReference type="GO" id="GO:0005615">
    <property type="term" value="C:extracellular space"/>
    <property type="evidence" value="ECO:0007669"/>
    <property type="project" value="TreeGrafter"/>
</dbReference>
<dbReference type="InterPro" id="IPR050514">
    <property type="entry name" value="WAP_four-disulfide_core"/>
</dbReference>
<proteinExistence type="predicted"/>
<keyword evidence="4" id="KW-1185">Reference proteome</keyword>
<dbReference type="EMBL" id="OW240917">
    <property type="protein sequence ID" value="CAH2302170.1"/>
    <property type="molecule type" value="Genomic_DNA"/>
</dbReference>
<dbReference type="Gene3D" id="4.10.75.10">
    <property type="entry name" value="Elafin-like"/>
    <property type="match status" value="5"/>
</dbReference>
<feature type="domain" description="WAP" evidence="2">
    <location>
        <begin position="160"/>
        <end position="207"/>
    </location>
</feature>
<sequence length="465" mass="50884">MLGSRKVVCLVLLILHCAGNTLGSEKSGECPPERFVIHKFGHDKWCNLDADCPKDKKCCPHDGGSVCKTPKGERSGQCPWGQRTGPRCDDKCTSDAECAPDLKCCMSGCGFNCVPRIGGTQGFCPAAKPYLSPCFVPCTKCPKGQKCCPKNCLDECVPTLPEKHGTCPQYEIACLRASHQMCSSDDNCPNDEKCCAYKCGMACIELVSGSEKPGVCPPERFAISKGDKAKWCNSDRDCLEDMKCCPQSEGSVCKTPAKERSGLCPSGQQTVQTVPRCDDKCTSDSECSPDMKCCMSGCGFNCVLPIGGIVIDSSKMECSLPVDKLHKMSILLRQVHWANKVLVKTFQKLTGLLAFAAKVIPMGSIFTRKMSLAIAGKISPYLHIRVTKEIKEDIEVWLEFLRSFNGKTLWLASMAVNVDLDFYTDAAGSYGFGIYWNAYTVQKPGSRSKELVVIPNRIWELISPK</sequence>
<dbReference type="Proteomes" id="UP001295444">
    <property type="component" value="Chromosome 06"/>
</dbReference>
<feature type="signal peptide" evidence="1">
    <location>
        <begin position="1"/>
        <end position="23"/>
    </location>
</feature>
<feature type="domain" description="WAP" evidence="2">
    <location>
        <begin position="71"/>
        <end position="117"/>
    </location>
</feature>
<evidence type="ECO:0000256" key="1">
    <source>
        <dbReference type="SAM" id="SignalP"/>
    </source>
</evidence>
<dbReference type="Pfam" id="PF00095">
    <property type="entry name" value="WAP"/>
    <property type="match status" value="5"/>
</dbReference>
<organism evidence="3 4">
    <name type="scientific">Pelobates cultripes</name>
    <name type="common">Western spadefoot toad</name>
    <dbReference type="NCBI Taxonomy" id="61616"/>
    <lineage>
        <taxon>Eukaryota</taxon>
        <taxon>Metazoa</taxon>
        <taxon>Chordata</taxon>
        <taxon>Craniata</taxon>
        <taxon>Vertebrata</taxon>
        <taxon>Euteleostomi</taxon>
        <taxon>Amphibia</taxon>
        <taxon>Batrachia</taxon>
        <taxon>Anura</taxon>
        <taxon>Pelobatoidea</taxon>
        <taxon>Pelobatidae</taxon>
        <taxon>Pelobates</taxon>
    </lineage>
</organism>
<accession>A0AAD1SIG9</accession>
<name>A0AAD1SIG9_PELCU</name>
<dbReference type="PRINTS" id="PR00003">
    <property type="entry name" value="4DISULPHCORE"/>
</dbReference>
<dbReference type="GO" id="GO:0004867">
    <property type="term" value="F:serine-type endopeptidase inhibitor activity"/>
    <property type="evidence" value="ECO:0007669"/>
    <property type="project" value="TreeGrafter"/>
</dbReference>
<dbReference type="AlphaFoldDB" id="A0AAD1SIG9"/>
<dbReference type="PROSITE" id="PS51390">
    <property type="entry name" value="WAP"/>
    <property type="match status" value="5"/>
</dbReference>
<keyword evidence="1" id="KW-0732">Signal</keyword>
<evidence type="ECO:0000313" key="3">
    <source>
        <dbReference type="EMBL" id="CAH2302170.1"/>
    </source>
</evidence>
<gene>
    <name evidence="3" type="ORF">PECUL_23A002475</name>
</gene>
<feature type="domain" description="WAP" evidence="2">
    <location>
        <begin position="258"/>
        <end position="306"/>
    </location>
</feature>